<name>A0A4Q1C8F3_9BACT</name>
<dbReference type="Proteomes" id="UP000290218">
    <property type="component" value="Unassembled WGS sequence"/>
</dbReference>
<gene>
    <name evidence="1" type="ORF">ESB00_04845</name>
</gene>
<keyword evidence="2" id="KW-1185">Reference proteome</keyword>
<reference evidence="1 2" key="1">
    <citation type="submission" date="2019-01" db="EMBL/GenBank/DDBJ databases">
        <title>Lacunisphaera sp. strain TWA-58.</title>
        <authorList>
            <person name="Chen W.-M."/>
        </authorList>
    </citation>
    <scope>NUCLEOTIDE SEQUENCE [LARGE SCALE GENOMIC DNA]</scope>
    <source>
        <strain evidence="1 2">TWA-58</strain>
    </source>
</reference>
<organism evidence="1 2">
    <name type="scientific">Oleiharenicola lentus</name>
    <dbReference type="NCBI Taxonomy" id="2508720"/>
    <lineage>
        <taxon>Bacteria</taxon>
        <taxon>Pseudomonadati</taxon>
        <taxon>Verrucomicrobiota</taxon>
        <taxon>Opitutia</taxon>
        <taxon>Opitutales</taxon>
        <taxon>Opitutaceae</taxon>
        <taxon>Oleiharenicola</taxon>
    </lineage>
</organism>
<accession>A0A4Q1C8F3</accession>
<proteinExistence type="predicted"/>
<protein>
    <submittedName>
        <fullName evidence="1">Uncharacterized protein</fullName>
    </submittedName>
</protein>
<evidence type="ECO:0000313" key="1">
    <source>
        <dbReference type="EMBL" id="RXK55227.1"/>
    </source>
</evidence>
<dbReference type="OrthoDB" id="9819731at2"/>
<evidence type="ECO:0000313" key="2">
    <source>
        <dbReference type="Proteomes" id="UP000290218"/>
    </source>
</evidence>
<sequence>MPIDASPDAAPSLPALWRAAVGRVFKLVTKTHGLRQVTYTRVKTVRAPGADGAFDIEVQCVDIISRVIEGKRTHSNISKEGVLRQHTRDGLPPESFGAECPLAEFEKVTEAILAYTNTYLEWVIQDSPEENNEISIPVDVPHLRLNAMEASLVRHSPFLSGAVYFLTPNSIEAAMASIRIEMMRASRNVHLTDAVDPVYVEEKNTAAALLRTRLHKARLEAAAAVRPVAVDAALQIDSLCLALLGRPSSTTLSWINANPSEEGVVACLGINRSPLDFVRWAHVSGRLVPEEQADRLKLRDFFRGWNNSYTGPDKDGFYPLLRPATE</sequence>
<dbReference type="AlphaFoldDB" id="A0A4Q1C8F3"/>
<comment type="caution">
    <text evidence="1">The sequence shown here is derived from an EMBL/GenBank/DDBJ whole genome shotgun (WGS) entry which is preliminary data.</text>
</comment>
<dbReference type="RefSeq" id="WP_129046593.1">
    <property type="nucleotide sequence ID" value="NZ_SDHX01000001.1"/>
</dbReference>
<dbReference type="EMBL" id="SDHX01000001">
    <property type="protein sequence ID" value="RXK55227.1"/>
    <property type="molecule type" value="Genomic_DNA"/>
</dbReference>